<reference evidence="2" key="1">
    <citation type="journal article" date="2020" name="Fungal Divers.">
        <title>Resolving the Mortierellaceae phylogeny through synthesis of multi-gene phylogenetics and phylogenomics.</title>
        <authorList>
            <person name="Vandepol N."/>
            <person name="Liber J."/>
            <person name="Desiro A."/>
            <person name="Na H."/>
            <person name="Kennedy M."/>
            <person name="Barry K."/>
            <person name="Grigoriev I.V."/>
            <person name="Miller A.N."/>
            <person name="O'Donnell K."/>
            <person name="Stajich J.E."/>
            <person name="Bonito G."/>
        </authorList>
    </citation>
    <scope>NUCLEOTIDE SEQUENCE</scope>
    <source>
        <strain evidence="2">NRRL 2769</strain>
    </source>
</reference>
<dbReference type="EMBL" id="JAAAID010000030">
    <property type="protein sequence ID" value="KAG0024087.1"/>
    <property type="molecule type" value="Genomic_DNA"/>
</dbReference>
<dbReference type="Proteomes" id="UP000703661">
    <property type="component" value="Unassembled WGS sequence"/>
</dbReference>
<protein>
    <submittedName>
        <fullName evidence="2">Uncharacterized protein</fullName>
    </submittedName>
</protein>
<evidence type="ECO:0000313" key="2">
    <source>
        <dbReference type="EMBL" id="KAG0024087.1"/>
    </source>
</evidence>
<evidence type="ECO:0000256" key="1">
    <source>
        <dbReference type="SAM" id="MobiDB-lite"/>
    </source>
</evidence>
<evidence type="ECO:0000313" key="3">
    <source>
        <dbReference type="Proteomes" id="UP000703661"/>
    </source>
</evidence>
<keyword evidence="3" id="KW-1185">Reference proteome</keyword>
<proteinExistence type="predicted"/>
<comment type="caution">
    <text evidence="2">The sequence shown here is derived from an EMBL/GenBank/DDBJ whole genome shotgun (WGS) entry which is preliminary data.</text>
</comment>
<dbReference type="AlphaFoldDB" id="A0A9P6N3S0"/>
<feature type="region of interest" description="Disordered" evidence="1">
    <location>
        <begin position="378"/>
        <end position="439"/>
    </location>
</feature>
<sequence>MSSRALHLKRVVEDADSVAVQSLQMSENALLRTEQTVANLQRIDEIIAQFDRVDSPLLPYNDSPLVINDIDISQLCLDNLKHIADQPMVTLDYSDPDVLELFTMKTHERMLNRLRNEMVNRLTVALKEKLDQINTCTTPGDLHEFLVKNMAEMVTVERSQEGLESEYVWTVTFAFASYWKSELLLRDHLERWFLAKVHSPVTMVLQSIPYSNIKISEACSTAVSQIFNLGRSKASEISNPYKHDMVMSVDDLGMEILLVEAAASDDAKKQEDDRKKLAVALPCLLLSIFLKLPLHVRSRFREVRVFGILMGGLSVSLLEAQWSVRGTIELYEIGYFHLPTTRVKIQNLTKGLLRMLQFAAKINASINKIKELFAVQEPKDLPPSPMRSFKRKDEGKAQGREALAQMTSSKRKSGIQGQEPDRVELRRERRKVTSGTVRG</sequence>
<dbReference type="OrthoDB" id="2355438at2759"/>
<organism evidence="2 3">
    <name type="scientific">Entomortierella chlamydospora</name>
    <dbReference type="NCBI Taxonomy" id="101097"/>
    <lineage>
        <taxon>Eukaryota</taxon>
        <taxon>Fungi</taxon>
        <taxon>Fungi incertae sedis</taxon>
        <taxon>Mucoromycota</taxon>
        <taxon>Mortierellomycotina</taxon>
        <taxon>Mortierellomycetes</taxon>
        <taxon>Mortierellales</taxon>
        <taxon>Mortierellaceae</taxon>
        <taxon>Entomortierella</taxon>
    </lineage>
</organism>
<accession>A0A9P6N3S0</accession>
<name>A0A9P6N3S0_9FUNG</name>
<gene>
    <name evidence="2" type="ORF">BGZ80_006096</name>
</gene>